<dbReference type="GO" id="GO:0005524">
    <property type="term" value="F:ATP binding"/>
    <property type="evidence" value="ECO:0007669"/>
    <property type="project" value="UniProtKB-KW"/>
</dbReference>
<organism evidence="6 7">
    <name type="scientific">Sphingomonas xanthus</name>
    <dbReference type="NCBI Taxonomy" id="2594473"/>
    <lineage>
        <taxon>Bacteria</taxon>
        <taxon>Pseudomonadati</taxon>
        <taxon>Pseudomonadota</taxon>
        <taxon>Alphaproteobacteria</taxon>
        <taxon>Sphingomonadales</taxon>
        <taxon>Sphingomonadaceae</taxon>
        <taxon>Sphingomonas</taxon>
    </lineage>
</organism>
<protein>
    <recommendedName>
        <fullName evidence="5">5-formyltetrahydrofolate cyclo-ligase</fullName>
        <ecNumber evidence="5">6.3.3.2</ecNumber>
    </recommendedName>
</protein>
<dbReference type="InterPro" id="IPR024185">
    <property type="entry name" value="FTHF_cligase-like_sf"/>
</dbReference>
<keyword evidence="2 4" id="KW-0547">Nucleotide-binding</keyword>
<dbReference type="GO" id="GO:0009396">
    <property type="term" value="P:folic acid-containing compound biosynthetic process"/>
    <property type="evidence" value="ECO:0007669"/>
    <property type="project" value="TreeGrafter"/>
</dbReference>
<evidence type="ECO:0000256" key="4">
    <source>
        <dbReference type="PIRSR" id="PIRSR006806-1"/>
    </source>
</evidence>
<keyword evidence="5" id="KW-0460">Magnesium</keyword>
<dbReference type="EC" id="6.3.3.2" evidence="5"/>
<keyword evidence="3 4" id="KW-0067">ATP-binding</keyword>
<feature type="binding site" evidence="4">
    <location>
        <position position="65"/>
    </location>
    <ligand>
        <name>substrate</name>
    </ligand>
</feature>
<dbReference type="Gene3D" id="3.40.50.10420">
    <property type="entry name" value="NagB/RpiA/CoA transferase-like"/>
    <property type="match status" value="1"/>
</dbReference>
<name>A0A516ITU2_9SPHN</name>
<sequence length="195" mass="21194">MVVPSHPTTGDKLALRRQARQHRQAFVEALDPEAKSLLEQQLAERLKPLVSQSRIVGGYCPMPAEISPIPALDVAKAAGAVIAYPAFSSRHEPFRFLAGEPSLSGLWATLEPPLTAPHVFPDLVLLPLVAIDRRGTRLGQGKGHYDRVVADLKRNGTMLIGIGWAIQLIDGIIPADPWDVPLDGFASPDGLEMFR</sequence>
<dbReference type="Proteomes" id="UP000321857">
    <property type="component" value="Chromosome"/>
</dbReference>
<dbReference type="PANTHER" id="PTHR23407">
    <property type="entry name" value="ATPASE INHIBITOR/5-FORMYLTETRAHYDROFOLATE CYCLO-LIGASE"/>
    <property type="match status" value="1"/>
</dbReference>
<dbReference type="OrthoDB" id="9801938at2"/>
<dbReference type="KEGG" id="sxa:FMM02_10195"/>
<evidence type="ECO:0000256" key="2">
    <source>
        <dbReference type="ARBA" id="ARBA00022741"/>
    </source>
</evidence>
<dbReference type="GO" id="GO:0030272">
    <property type="term" value="F:5-formyltetrahydrofolate cyclo-ligase activity"/>
    <property type="evidence" value="ECO:0007669"/>
    <property type="project" value="UniProtKB-EC"/>
</dbReference>
<dbReference type="AlphaFoldDB" id="A0A516ITU2"/>
<accession>A0A516ITU2</accession>
<evidence type="ECO:0000256" key="1">
    <source>
        <dbReference type="ARBA" id="ARBA00010638"/>
    </source>
</evidence>
<feature type="binding site" evidence="4">
    <location>
        <begin position="137"/>
        <end position="145"/>
    </location>
    <ligand>
        <name>ATP</name>
        <dbReference type="ChEBI" id="CHEBI:30616"/>
    </ligand>
</feature>
<dbReference type="InterPro" id="IPR002698">
    <property type="entry name" value="FTHF_cligase"/>
</dbReference>
<dbReference type="PIRSF" id="PIRSF006806">
    <property type="entry name" value="FTHF_cligase"/>
    <property type="match status" value="1"/>
</dbReference>
<evidence type="ECO:0000256" key="3">
    <source>
        <dbReference type="ARBA" id="ARBA00022840"/>
    </source>
</evidence>
<dbReference type="PANTHER" id="PTHR23407:SF1">
    <property type="entry name" value="5-FORMYLTETRAHYDROFOLATE CYCLO-LIGASE"/>
    <property type="match status" value="1"/>
</dbReference>
<keyword evidence="5" id="KW-0479">Metal-binding</keyword>
<gene>
    <name evidence="6" type="ORF">FMM02_10195</name>
</gene>
<dbReference type="EMBL" id="CP041659">
    <property type="protein sequence ID" value="QDP20290.1"/>
    <property type="molecule type" value="Genomic_DNA"/>
</dbReference>
<dbReference type="RefSeq" id="WP_147494738.1">
    <property type="nucleotide sequence ID" value="NZ_CP041659.1"/>
</dbReference>
<evidence type="ECO:0000313" key="6">
    <source>
        <dbReference type="EMBL" id="QDP20290.1"/>
    </source>
</evidence>
<evidence type="ECO:0000256" key="5">
    <source>
        <dbReference type="RuleBase" id="RU361279"/>
    </source>
</evidence>
<comment type="catalytic activity">
    <reaction evidence="5">
        <text>(6S)-5-formyl-5,6,7,8-tetrahydrofolate + ATP = (6R)-5,10-methenyltetrahydrofolate + ADP + phosphate</text>
        <dbReference type="Rhea" id="RHEA:10488"/>
        <dbReference type="ChEBI" id="CHEBI:30616"/>
        <dbReference type="ChEBI" id="CHEBI:43474"/>
        <dbReference type="ChEBI" id="CHEBI:57455"/>
        <dbReference type="ChEBI" id="CHEBI:57457"/>
        <dbReference type="ChEBI" id="CHEBI:456216"/>
        <dbReference type="EC" id="6.3.3.2"/>
    </reaction>
</comment>
<reference evidence="6 7" key="1">
    <citation type="submission" date="2019-07" db="EMBL/GenBank/DDBJ databases">
        <title>Sphingomonas AE3 Genome sequencing and assembly.</title>
        <authorList>
            <person name="Kim H."/>
        </authorList>
    </citation>
    <scope>NUCLEOTIDE SEQUENCE [LARGE SCALE GENOMIC DNA]</scope>
    <source>
        <strain evidence="6 7">AE3</strain>
    </source>
</reference>
<keyword evidence="7" id="KW-1185">Reference proteome</keyword>
<dbReference type="Pfam" id="PF01812">
    <property type="entry name" value="5-FTHF_cyc-lig"/>
    <property type="match status" value="1"/>
</dbReference>
<dbReference type="NCBIfam" id="TIGR02727">
    <property type="entry name" value="MTHFS_bact"/>
    <property type="match status" value="1"/>
</dbReference>
<keyword evidence="6" id="KW-0436">Ligase</keyword>
<dbReference type="InterPro" id="IPR037171">
    <property type="entry name" value="NagB/RpiA_transferase-like"/>
</dbReference>
<evidence type="ECO:0000313" key="7">
    <source>
        <dbReference type="Proteomes" id="UP000321857"/>
    </source>
</evidence>
<proteinExistence type="inferred from homology"/>
<comment type="similarity">
    <text evidence="1 5">Belongs to the 5-formyltetrahydrofolate cyclo-ligase family.</text>
</comment>
<feature type="binding site" evidence="4">
    <location>
        <begin position="12"/>
        <end position="16"/>
    </location>
    <ligand>
        <name>ATP</name>
        <dbReference type="ChEBI" id="CHEBI:30616"/>
    </ligand>
</feature>
<dbReference type="GO" id="GO:0046872">
    <property type="term" value="F:metal ion binding"/>
    <property type="evidence" value="ECO:0007669"/>
    <property type="project" value="UniProtKB-KW"/>
</dbReference>
<comment type="cofactor">
    <cofactor evidence="5">
        <name>Mg(2+)</name>
        <dbReference type="ChEBI" id="CHEBI:18420"/>
    </cofactor>
</comment>
<dbReference type="GO" id="GO:0035999">
    <property type="term" value="P:tetrahydrofolate interconversion"/>
    <property type="evidence" value="ECO:0007669"/>
    <property type="project" value="TreeGrafter"/>
</dbReference>
<dbReference type="SUPFAM" id="SSF100950">
    <property type="entry name" value="NagB/RpiA/CoA transferase-like"/>
    <property type="match status" value="1"/>
</dbReference>